<feature type="compositionally biased region" description="Low complexity" evidence="1">
    <location>
        <begin position="432"/>
        <end position="449"/>
    </location>
</feature>
<gene>
    <name evidence="4" type="ORF">AK88_05210</name>
</gene>
<dbReference type="EMBL" id="KQ001743">
    <property type="protein sequence ID" value="KJP85167.1"/>
    <property type="molecule type" value="Genomic_DNA"/>
</dbReference>
<name>A0A0D9QED8_PLAFR</name>
<feature type="compositionally biased region" description="Polar residues" evidence="1">
    <location>
        <begin position="697"/>
        <end position="707"/>
    </location>
</feature>
<keyword evidence="5" id="KW-1185">Reference proteome</keyword>
<evidence type="ECO:0000313" key="4">
    <source>
        <dbReference type="EMBL" id="KJP85167.1"/>
    </source>
</evidence>
<keyword evidence="2" id="KW-0472">Membrane</keyword>
<dbReference type="Proteomes" id="UP000054561">
    <property type="component" value="Unassembled WGS sequence"/>
</dbReference>
<feature type="compositionally biased region" description="Pro residues" evidence="1">
    <location>
        <begin position="319"/>
        <end position="332"/>
    </location>
</feature>
<dbReference type="Pfam" id="PF12879">
    <property type="entry name" value="SICA_C"/>
    <property type="match status" value="1"/>
</dbReference>
<feature type="region of interest" description="Disordered" evidence="1">
    <location>
        <begin position="228"/>
        <end position="540"/>
    </location>
</feature>
<evidence type="ECO:0000256" key="2">
    <source>
        <dbReference type="SAM" id="Phobius"/>
    </source>
</evidence>
<dbReference type="InterPro" id="IPR024288">
    <property type="entry name" value="SICA_C"/>
</dbReference>
<feature type="compositionally biased region" description="Pro residues" evidence="1">
    <location>
        <begin position="411"/>
        <end position="423"/>
    </location>
</feature>
<evidence type="ECO:0000256" key="1">
    <source>
        <dbReference type="SAM" id="MobiDB-lite"/>
    </source>
</evidence>
<proteinExistence type="predicted"/>
<evidence type="ECO:0000313" key="5">
    <source>
        <dbReference type="Proteomes" id="UP000054561"/>
    </source>
</evidence>
<dbReference type="VEuPathDB" id="PlasmoDB:AK88_05210"/>
<feature type="compositionally biased region" description="Low complexity" evidence="1">
    <location>
        <begin position="382"/>
        <end position="403"/>
    </location>
</feature>
<reference evidence="4 5" key="1">
    <citation type="submission" date="2014-03" db="EMBL/GenBank/DDBJ databases">
        <title>The Genome Sequence of Plasmodium fragile nilgiri.</title>
        <authorList>
            <consortium name="The Broad Institute Genomics Platform"/>
            <consortium name="The Broad Institute Genome Sequencing Center for Infectious Disease"/>
            <person name="Neafsey D."/>
            <person name="Duraisingh M."/>
            <person name="Young S.K."/>
            <person name="Zeng Q."/>
            <person name="Gargeya S."/>
            <person name="Abouelleil A."/>
            <person name="Alvarado L."/>
            <person name="Chapman S.B."/>
            <person name="Gainer-Dewar J."/>
            <person name="Goldberg J."/>
            <person name="Griggs A."/>
            <person name="Gujja S."/>
            <person name="Hansen M."/>
            <person name="Howarth C."/>
            <person name="Imamovic A."/>
            <person name="Larimer J."/>
            <person name="Pearson M."/>
            <person name="Poon T.W."/>
            <person name="Priest M."/>
            <person name="Roberts A."/>
            <person name="Saif S."/>
            <person name="Shea T."/>
            <person name="Sykes S."/>
            <person name="Wortman J."/>
            <person name="Nusbaum C."/>
            <person name="Birren B."/>
        </authorList>
    </citation>
    <scope>NUCLEOTIDE SEQUENCE [LARGE SCALE GENOMIC DNA]</scope>
    <source>
        <strain evidence="5">nilgiri</strain>
    </source>
</reference>
<dbReference type="GeneID" id="24270524"/>
<feature type="transmembrane region" description="Helical" evidence="2">
    <location>
        <begin position="553"/>
        <end position="574"/>
    </location>
</feature>
<feature type="compositionally biased region" description="Polar residues" evidence="1">
    <location>
        <begin position="493"/>
        <end position="502"/>
    </location>
</feature>
<keyword evidence="2" id="KW-0812">Transmembrane</keyword>
<dbReference type="OrthoDB" id="375150at2759"/>
<organism evidence="4 5">
    <name type="scientific">Plasmodium fragile</name>
    <dbReference type="NCBI Taxonomy" id="5857"/>
    <lineage>
        <taxon>Eukaryota</taxon>
        <taxon>Sar</taxon>
        <taxon>Alveolata</taxon>
        <taxon>Apicomplexa</taxon>
        <taxon>Aconoidasida</taxon>
        <taxon>Haemosporida</taxon>
        <taxon>Plasmodiidae</taxon>
        <taxon>Plasmodium</taxon>
        <taxon>Plasmodium (Plasmodium)</taxon>
    </lineage>
</organism>
<feature type="domain" description="Schizont-infected cell agglutination C-terminal" evidence="3">
    <location>
        <begin position="570"/>
        <end position="682"/>
    </location>
</feature>
<feature type="compositionally biased region" description="Low complexity" evidence="1">
    <location>
        <begin position="475"/>
        <end position="492"/>
    </location>
</feature>
<dbReference type="RefSeq" id="XP_012338235.1">
    <property type="nucleotide sequence ID" value="XM_012482812.1"/>
</dbReference>
<feature type="compositionally biased region" description="Polar residues" evidence="1">
    <location>
        <begin position="286"/>
        <end position="297"/>
    </location>
</feature>
<feature type="compositionally biased region" description="Basic and acidic residues" evidence="1">
    <location>
        <begin position="345"/>
        <end position="360"/>
    </location>
</feature>
<feature type="region of interest" description="Disordered" evidence="1">
    <location>
        <begin position="697"/>
        <end position="770"/>
    </location>
</feature>
<keyword evidence="2" id="KW-1133">Transmembrane helix</keyword>
<accession>A0A0D9QED8</accession>
<dbReference type="AlphaFoldDB" id="A0A0D9QED8"/>
<protein>
    <recommendedName>
        <fullName evidence="3">Schizont-infected cell agglutination C-terminal domain-containing protein</fullName>
    </recommendedName>
</protein>
<feature type="compositionally biased region" description="Polar residues" evidence="1">
    <location>
        <begin position="729"/>
        <end position="755"/>
    </location>
</feature>
<feature type="compositionally biased region" description="Gly residues" evidence="1">
    <location>
        <begin position="450"/>
        <end position="474"/>
    </location>
</feature>
<evidence type="ECO:0000259" key="3">
    <source>
        <dbReference type="Pfam" id="PF12879"/>
    </source>
</evidence>
<sequence length="1084" mass="117988">MEDMDMVTLGVNCENAYYNHESNPDGNPRRVTYAGDRIMCTLMTGALYFLNGWGTQSGGSHTTDPNNAALKEYIRCAIVNIFMYILLASPCKSTMGIDNAWYTVKQMEESMGGLIKQGKCGHGVFENIQTQEFDMAKKIQAWLESNKSLTEKIGGQGIESICTKSLGELDRVTPGTHTMHDNTELREKEKEAIRKLGQQLKTIVEEVKTAVAQCAQENGACMEPIEAVSRSDPQDDASKAKVSNSFASATPAPSGKVDGKESPKSATSGPVEKKSKDQAASGATPEKTNTTADTASLPSPRGAEVGTTHDLAAEDAVPAPAPPPPPARPAAPAPSGNSQGEDDVEKILRESDEQENERLARISNTGGFEGEHLVNVIRPGDTSWISISTGTSTPTWTIPPGDGVVDGGNDDPPPLNPPKPKPTTPSQHPNQAGATSSGAAGSPTAAGTSPDGGSGGAVGGGGGGSSGGGGGGSGSSSSSGPGSNGAQPPGSSTPGSADTVNPGSSGTGSTGLTRNENSEIKPPSPENLPADTAINPSVPPGITREDVKPYTPAIIPAVVSIGIIAFFLWKYFAYLGTKRRRTYRTVRDVPSPPRDEEILEHLQRGAPPPPDFGYTMVRDRRPGRLPAARRRRPPRVHKRTIIELHLEVLHECETAAWENVNDDYWKIVVQQFAQDLMQNEDTNNNTLVVSTTTQALSGNNVSSTDSAGTDPCPPHEHDPDPWSCMENIQLATEPSASNAHDPDSWSSMETIQLQTDPCPPNEPDPDPWSCMESIQLAMDTSPPTADDPDAWCCMETIQFATHPCAPNDEDPDPWRCMETIPLATDPSASNEDDHDPWSCMETIQLQMHPSAPHEHDPDPWSCMETIQLATDRCPPNEQDRWNCMETIQLDAQQNAHSNPNHVTSECTQWINWIDRNKHLLRACTTQPWFQTLKSEWKQYLRAHMEEHEDNGVSGQRTLGAAATMESKKHAWKEWVAQQHRQMSMYGQEEWFQHLLNNVEEAAVPQKGEVPRLEKHFKMEKVMGTEHLLHVRDVPRSQLHRSPHMKTPLTAKLWMLLLASIIEECEIERSLQETELYVDDLLDKL</sequence>